<dbReference type="AlphaFoldDB" id="A0A9P4YDA8"/>
<dbReference type="GeneID" id="63837207"/>
<reference evidence="1" key="1">
    <citation type="journal article" date="2020" name="Phytopathology">
        <title>Genome sequence of the chestnut blight fungus Cryphonectria parasitica EP155: A fundamental resource for an archetypical invasive plant pathogen.</title>
        <authorList>
            <person name="Crouch J.A."/>
            <person name="Dawe A."/>
            <person name="Aerts A."/>
            <person name="Barry K."/>
            <person name="Churchill A.C.L."/>
            <person name="Grimwood J."/>
            <person name="Hillman B."/>
            <person name="Milgroom M.G."/>
            <person name="Pangilinan J."/>
            <person name="Smith M."/>
            <person name="Salamov A."/>
            <person name="Schmutz J."/>
            <person name="Yadav J."/>
            <person name="Grigoriev I.V."/>
            <person name="Nuss D."/>
        </authorList>
    </citation>
    <scope>NUCLEOTIDE SEQUENCE</scope>
    <source>
        <strain evidence="1">EP155</strain>
    </source>
</reference>
<dbReference type="RefSeq" id="XP_040781912.1">
    <property type="nucleotide sequence ID" value="XM_040920078.1"/>
</dbReference>
<protein>
    <submittedName>
        <fullName evidence="1">Uncharacterized protein</fullName>
    </submittedName>
</protein>
<comment type="caution">
    <text evidence="1">The sequence shown here is derived from an EMBL/GenBank/DDBJ whole genome shotgun (WGS) entry which is preliminary data.</text>
</comment>
<proteinExistence type="predicted"/>
<evidence type="ECO:0000313" key="2">
    <source>
        <dbReference type="Proteomes" id="UP000803844"/>
    </source>
</evidence>
<dbReference type="EMBL" id="MU032344">
    <property type="protein sequence ID" value="KAF3770951.1"/>
    <property type="molecule type" value="Genomic_DNA"/>
</dbReference>
<accession>A0A9P4YDA8</accession>
<sequence>MPPQPQNKFLFEGKPLPLALEEWDSCVDEVQETALWKPKVIYEKGEPKPASFDLNRVSRVYAITLYLYAEKKNKTSCINCTAHQSRGPLMSQLFKSQGTCKKRKQEHKEEERKVGVLTCENARVRTVSDLEAWLDLIQRELQRRAEHKVRMATPDDL</sequence>
<gene>
    <name evidence="1" type="ORF">M406DRAFT_326362</name>
</gene>
<keyword evidence="2" id="KW-1185">Reference proteome</keyword>
<organism evidence="1 2">
    <name type="scientific">Cryphonectria parasitica (strain ATCC 38755 / EP155)</name>
    <dbReference type="NCBI Taxonomy" id="660469"/>
    <lineage>
        <taxon>Eukaryota</taxon>
        <taxon>Fungi</taxon>
        <taxon>Dikarya</taxon>
        <taxon>Ascomycota</taxon>
        <taxon>Pezizomycotina</taxon>
        <taxon>Sordariomycetes</taxon>
        <taxon>Sordariomycetidae</taxon>
        <taxon>Diaporthales</taxon>
        <taxon>Cryphonectriaceae</taxon>
        <taxon>Cryphonectria-Endothia species complex</taxon>
        <taxon>Cryphonectria</taxon>
    </lineage>
</organism>
<name>A0A9P4YDA8_CRYP1</name>
<evidence type="ECO:0000313" key="1">
    <source>
        <dbReference type="EMBL" id="KAF3770951.1"/>
    </source>
</evidence>
<dbReference type="Proteomes" id="UP000803844">
    <property type="component" value="Unassembled WGS sequence"/>
</dbReference>